<dbReference type="InterPro" id="IPR040009">
    <property type="entry name" value="Mtf2/C5D6.12-like"/>
</dbReference>
<evidence type="ECO:0000313" key="3">
    <source>
        <dbReference type="EMBL" id="KAJ4375132.1"/>
    </source>
</evidence>
<feature type="region of interest" description="Disordered" evidence="1">
    <location>
        <begin position="498"/>
        <end position="545"/>
    </location>
</feature>
<feature type="compositionally biased region" description="Basic and acidic residues" evidence="1">
    <location>
        <begin position="536"/>
        <end position="545"/>
    </location>
</feature>
<proteinExistence type="predicted"/>
<feature type="region of interest" description="Disordered" evidence="1">
    <location>
        <begin position="428"/>
        <end position="451"/>
    </location>
</feature>
<sequence length="545" mass="61437">MSICSSSIRALSRSRVSPSRTLLPFLYQTATLQQWRPAARRNVTSRSNDRDDIPFEDETLPPAIDNPDPARKTTITGSERAAFEKLYRTFNTRGQPKNDKDHVVELDQIADEYYEDDENNQSQSLDKVFDEVLKGEPRLRASRHDHGRPKQEKKEPDQDAQTFAEGTLSARTKKAQNKRKEAKAEAARIKELKFAERERVDKLLQNAQTDRKLWQILNREVLDQVRKLDLDGTKSGKAAQSSKTGGAPSRKSKPDLPATTDRRILFQNYSHHLITAIQTLRTAFPSSPLPHSILPTIKSLGRSSYALGTTTTLYKHLIRTAWLQQSSYTYIDSLLVDMNNGAIEFDSDILALLDAIIKQHDMARSGRLGREMQMVYGMEQFLEGIRKVRQWRGEVAERLGVVPPDERRVPQPGLVRAVDRWGKHVDPERLRGRREDSGGEADLEKAGTRENIPLVEEQGTGEAEVGGVLPKLETPQHVDAESMREAELLAQELGLLGDARDREAGNSGIATEKNHDDHDPLHEQQQATQDTVDTTTDDKPAKIIL</sequence>
<feature type="compositionally biased region" description="Basic and acidic residues" evidence="1">
    <location>
        <begin position="512"/>
        <end position="522"/>
    </location>
</feature>
<dbReference type="PANTHER" id="PTHR39468:SF1">
    <property type="entry name" value="MTF2-LIKE C-TERMINAL DOMAIN-CONTAINING PROTEIN"/>
    <property type="match status" value="1"/>
</dbReference>
<feature type="compositionally biased region" description="Basic and acidic residues" evidence="1">
    <location>
        <begin position="428"/>
        <end position="448"/>
    </location>
</feature>
<feature type="compositionally biased region" description="Basic and acidic residues" evidence="1">
    <location>
        <begin position="137"/>
        <end position="157"/>
    </location>
</feature>
<dbReference type="InterPro" id="IPR043837">
    <property type="entry name" value="Mtf2-like_C"/>
</dbReference>
<organism evidence="3 4">
    <name type="scientific">Neocucurbitaria cava</name>
    <dbReference type="NCBI Taxonomy" id="798079"/>
    <lineage>
        <taxon>Eukaryota</taxon>
        <taxon>Fungi</taxon>
        <taxon>Dikarya</taxon>
        <taxon>Ascomycota</taxon>
        <taxon>Pezizomycotina</taxon>
        <taxon>Dothideomycetes</taxon>
        <taxon>Pleosporomycetidae</taxon>
        <taxon>Pleosporales</taxon>
        <taxon>Pleosporineae</taxon>
        <taxon>Cucurbitariaceae</taxon>
        <taxon>Neocucurbitaria</taxon>
    </lineage>
</organism>
<dbReference type="Proteomes" id="UP001140560">
    <property type="component" value="Unassembled WGS sequence"/>
</dbReference>
<comment type="caution">
    <text evidence="3">The sequence shown here is derived from an EMBL/GenBank/DDBJ whole genome shotgun (WGS) entry which is preliminary data.</text>
</comment>
<feature type="domain" description="Mtf2-like C-terminal" evidence="2">
    <location>
        <begin position="197"/>
        <end position="371"/>
    </location>
</feature>
<gene>
    <name evidence="3" type="ORF">N0V83_002216</name>
</gene>
<name>A0A9W8YDY0_9PLEO</name>
<evidence type="ECO:0000256" key="1">
    <source>
        <dbReference type="SAM" id="MobiDB-lite"/>
    </source>
</evidence>
<keyword evidence="4" id="KW-1185">Reference proteome</keyword>
<feature type="region of interest" description="Disordered" evidence="1">
    <location>
        <begin position="38"/>
        <end position="76"/>
    </location>
</feature>
<dbReference type="EMBL" id="JAPEUY010000003">
    <property type="protein sequence ID" value="KAJ4375132.1"/>
    <property type="molecule type" value="Genomic_DNA"/>
</dbReference>
<dbReference type="PANTHER" id="PTHR39468">
    <property type="entry name" value="CHROMOSOME 7, WHOLE GENOME SHOTGUN SEQUENCE"/>
    <property type="match status" value="1"/>
</dbReference>
<dbReference type="OrthoDB" id="2444174at2759"/>
<dbReference type="Pfam" id="PF19189">
    <property type="entry name" value="Mtf2"/>
    <property type="match status" value="1"/>
</dbReference>
<dbReference type="GO" id="GO:0005739">
    <property type="term" value="C:mitochondrion"/>
    <property type="evidence" value="ECO:0007669"/>
    <property type="project" value="InterPro"/>
</dbReference>
<accession>A0A9W8YDY0</accession>
<evidence type="ECO:0000259" key="2">
    <source>
        <dbReference type="Pfam" id="PF19189"/>
    </source>
</evidence>
<feature type="region of interest" description="Disordered" evidence="1">
    <location>
        <begin position="137"/>
        <end position="181"/>
    </location>
</feature>
<feature type="region of interest" description="Disordered" evidence="1">
    <location>
        <begin position="232"/>
        <end position="257"/>
    </location>
</feature>
<protein>
    <recommendedName>
        <fullName evidence="2">Mtf2-like C-terminal domain-containing protein</fullName>
    </recommendedName>
</protein>
<evidence type="ECO:0000313" key="4">
    <source>
        <dbReference type="Proteomes" id="UP001140560"/>
    </source>
</evidence>
<dbReference type="AlphaFoldDB" id="A0A9W8YDY0"/>
<feature type="compositionally biased region" description="Low complexity" evidence="1">
    <location>
        <begin position="524"/>
        <end position="534"/>
    </location>
</feature>
<reference evidence="3" key="1">
    <citation type="submission" date="2022-10" db="EMBL/GenBank/DDBJ databases">
        <title>Tapping the CABI collections for fungal endophytes: first genome assemblies for Collariella, Neodidymelliopsis, Ascochyta clinopodiicola, Didymella pomorum, Didymosphaeria variabile, Neocosmospora piperis and Neocucurbitaria cava.</title>
        <authorList>
            <person name="Hill R."/>
        </authorList>
    </citation>
    <scope>NUCLEOTIDE SEQUENCE</scope>
    <source>
        <strain evidence="3">IMI 356814</strain>
    </source>
</reference>